<keyword evidence="3" id="KW-1185">Reference proteome</keyword>
<protein>
    <submittedName>
        <fullName evidence="2">Uncharacterized protein</fullName>
    </submittedName>
</protein>
<evidence type="ECO:0000256" key="1">
    <source>
        <dbReference type="SAM" id="Phobius"/>
    </source>
</evidence>
<dbReference type="AlphaFoldDB" id="A0ABD3QQF0"/>
<evidence type="ECO:0000313" key="3">
    <source>
        <dbReference type="Proteomes" id="UP001516023"/>
    </source>
</evidence>
<keyword evidence="1" id="KW-0472">Membrane</keyword>
<dbReference type="EMBL" id="JABMIG020000019">
    <property type="protein sequence ID" value="KAL3802487.1"/>
    <property type="molecule type" value="Genomic_DNA"/>
</dbReference>
<evidence type="ECO:0000313" key="2">
    <source>
        <dbReference type="EMBL" id="KAL3802487.1"/>
    </source>
</evidence>
<dbReference type="Proteomes" id="UP001516023">
    <property type="component" value="Unassembled WGS sequence"/>
</dbReference>
<feature type="transmembrane region" description="Helical" evidence="1">
    <location>
        <begin position="376"/>
        <end position="395"/>
    </location>
</feature>
<keyword evidence="1" id="KW-1133">Transmembrane helix</keyword>
<comment type="caution">
    <text evidence="2">The sequence shown here is derived from an EMBL/GenBank/DDBJ whole genome shotgun (WGS) entry which is preliminary data.</text>
</comment>
<reference evidence="2 3" key="1">
    <citation type="journal article" date="2020" name="G3 (Bethesda)">
        <title>Improved Reference Genome for Cyclotella cryptica CCMP332, a Model for Cell Wall Morphogenesis, Salinity Adaptation, and Lipid Production in Diatoms (Bacillariophyta).</title>
        <authorList>
            <person name="Roberts W.R."/>
            <person name="Downey K.M."/>
            <person name="Ruck E.C."/>
            <person name="Traller J.C."/>
            <person name="Alverson A.J."/>
        </authorList>
    </citation>
    <scope>NUCLEOTIDE SEQUENCE [LARGE SCALE GENOMIC DNA]</scope>
    <source>
        <strain evidence="2 3">CCMP332</strain>
    </source>
</reference>
<sequence length="419" mass="46837">MGEFSALSLVVTTVVTGHEHDPVFPSSITASSELGRSLLSLARRINNDDNNNGVDYTWITNYSLKFQGCHSHTALNLEADNENDVIIKTVKLAHFRLCPTNSCQTWLGGGCSSNYADYVIDLETFAKSYIQSQRRAREYQCQLYMLNSCDCQENDDRDDGWKREYCEYDCFSNSKLYKDCSDRNPYQEEDGEQQRRFEPERYMECKEWERNEGGNNNNNNGDDDGDQTQYYIGPYCSAKGGEVYLGLYTDDSCTNFADTNSGRNTYKSLAGTDLPYAATSLISSDCVSCIEVEDLNRRQDEAQDDAYGDDAEDADEVSEQCERLYQSSGKCEMSLSSNSGVESPNSNACSYIGGIQFTKVNGVVVKKMGAGEKANVFIGLFATMFVGMAAIVYKLRKNIDAKGSPLLEKDDSQEDKPFA</sequence>
<gene>
    <name evidence="2" type="ORF">HJC23_012506</name>
</gene>
<proteinExistence type="predicted"/>
<accession>A0ABD3QQF0</accession>
<name>A0ABD3QQF0_9STRA</name>
<organism evidence="2 3">
    <name type="scientific">Cyclotella cryptica</name>
    <dbReference type="NCBI Taxonomy" id="29204"/>
    <lineage>
        <taxon>Eukaryota</taxon>
        <taxon>Sar</taxon>
        <taxon>Stramenopiles</taxon>
        <taxon>Ochrophyta</taxon>
        <taxon>Bacillariophyta</taxon>
        <taxon>Coscinodiscophyceae</taxon>
        <taxon>Thalassiosirophycidae</taxon>
        <taxon>Stephanodiscales</taxon>
        <taxon>Stephanodiscaceae</taxon>
        <taxon>Cyclotella</taxon>
    </lineage>
</organism>
<keyword evidence="1" id="KW-0812">Transmembrane</keyword>